<feature type="domain" description="Methylguanine DNA methyltransferase ribonuclease-like" evidence="10">
    <location>
        <begin position="28"/>
        <end position="100"/>
    </location>
</feature>
<evidence type="ECO:0000256" key="3">
    <source>
        <dbReference type="ARBA" id="ARBA00022603"/>
    </source>
</evidence>
<feature type="domain" description="Methylated-DNA-[protein]-cysteine S-methyltransferase DNA binding" evidence="9">
    <location>
        <begin position="104"/>
        <end position="183"/>
    </location>
</feature>
<comment type="catalytic activity">
    <reaction evidence="7 8">
        <text>a 6-O-methyl-2'-deoxyguanosine in DNA + L-cysteinyl-[protein] = S-methyl-L-cysteinyl-[protein] + a 2'-deoxyguanosine in DNA</text>
        <dbReference type="Rhea" id="RHEA:24000"/>
        <dbReference type="Rhea" id="RHEA-COMP:10131"/>
        <dbReference type="Rhea" id="RHEA-COMP:10132"/>
        <dbReference type="Rhea" id="RHEA-COMP:11367"/>
        <dbReference type="Rhea" id="RHEA-COMP:11368"/>
        <dbReference type="ChEBI" id="CHEBI:29950"/>
        <dbReference type="ChEBI" id="CHEBI:82612"/>
        <dbReference type="ChEBI" id="CHEBI:85445"/>
        <dbReference type="ChEBI" id="CHEBI:85448"/>
        <dbReference type="EC" id="2.1.1.63"/>
    </reaction>
</comment>
<keyword evidence="2 8" id="KW-0963">Cytoplasm</keyword>
<dbReference type="InterPro" id="IPR023546">
    <property type="entry name" value="MGMT"/>
</dbReference>
<dbReference type="GO" id="GO:0032259">
    <property type="term" value="P:methylation"/>
    <property type="evidence" value="ECO:0007669"/>
    <property type="project" value="UniProtKB-KW"/>
</dbReference>
<dbReference type="SUPFAM" id="SSF53155">
    <property type="entry name" value="Methylated DNA-protein cysteine methyltransferase domain"/>
    <property type="match status" value="1"/>
</dbReference>
<evidence type="ECO:0000256" key="2">
    <source>
        <dbReference type="ARBA" id="ARBA00022490"/>
    </source>
</evidence>
<proteinExistence type="inferred from homology"/>
<dbReference type="Pfam" id="PF01035">
    <property type="entry name" value="DNA_binding_1"/>
    <property type="match status" value="1"/>
</dbReference>
<dbReference type="EC" id="2.1.1.63" evidence="8"/>
<dbReference type="SUPFAM" id="SSF46767">
    <property type="entry name" value="Methylated DNA-protein cysteine methyltransferase, C-terminal domain"/>
    <property type="match status" value="1"/>
</dbReference>
<dbReference type="InterPro" id="IPR036217">
    <property type="entry name" value="MethylDNA_cys_MeTrfase_DNAb"/>
</dbReference>
<keyword evidence="5 8" id="KW-0227">DNA damage</keyword>
<evidence type="ECO:0000256" key="4">
    <source>
        <dbReference type="ARBA" id="ARBA00022679"/>
    </source>
</evidence>
<dbReference type="RefSeq" id="WP_188579222.1">
    <property type="nucleotide sequence ID" value="NZ_BMDZ01000035.1"/>
</dbReference>
<keyword evidence="12" id="KW-1185">Reference proteome</keyword>
<evidence type="ECO:0000256" key="7">
    <source>
        <dbReference type="ARBA" id="ARBA00049348"/>
    </source>
</evidence>
<evidence type="ECO:0000256" key="6">
    <source>
        <dbReference type="ARBA" id="ARBA00023204"/>
    </source>
</evidence>
<evidence type="ECO:0000259" key="9">
    <source>
        <dbReference type="Pfam" id="PF01035"/>
    </source>
</evidence>
<evidence type="ECO:0000256" key="1">
    <source>
        <dbReference type="ARBA" id="ARBA00001286"/>
    </source>
</evidence>
<dbReference type="PANTHER" id="PTHR10815:SF13">
    <property type="entry name" value="METHYLATED-DNA--PROTEIN-CYSTEINE METHYLTRANSFERASE"/>
    <property type="match status" value="1"/>
</dbReference>
<name>A0ABQ1ILL3_9PROT</name>
<dbReference type="PANTHER" id="PTHR10815">
    <property type="entry name" value="METHYLATED-DNA--PROTEIN-CYSTEINE METHYLTRANSFERASE"/>
    <property type="match status" value="1"/>
</dbReference>
<sequence length="194" mass="20373">MTDTHIATPPPSDRIRAASARTTATRLVTDTPMGPVRIAASPDALVALDWCDPADLAPAAQDRVTGSPHPAVTALLDEAEAQLRAYLAGDLMQFDLPLAPAGTDFRRAVWQSMLDIPYGETLTYGAIARQLGSVARAVGGACGANPIPIIIPCHRVVGGGSSIGGFSARGGVDTKRFLLHLERARMPGETLRLL</sequence>
<dbReference type="InterPro" id="IPR001497">
    <property type="entry name" value="MethylDNA_cys_MeTrfase_AS"/>
</dbReference>
<comment type="function">
    <text evidence="8">Involved in the cellular defense against the biological effects of O6-methylguanine (O6-MeG) and O4-methylthymine (O4-MeT) in DNA. Repairs the methylated nucleobase in DNA by stoichiometrically transferring the methyl group to a cysteine residue in the enzyme. This is a suicide reaction: the enzyme is irreversibly inactivated.</text>
</comment>
<evidence type="ECO:0000259" key="10">
    <source>
        <dbReference type="Pfam" id="PF02870"/>
    </source>
</evidence>
<reference evidence="12" key="1">
    <citation type="journal article" date="2019" name="Int. J. Syst. Evol. Microbiol.">
        <title>The Global Catalogue of Microorganisms (GCM) 10K type strain sequencing project: providing services to taxonomists for standard genome sequencing and annotation.</title>
        <authorList>
            <consortium name="The Broad Institute Genomics Platform"/>
            <consortium name="The Broad Institute Genome Sequencing Center for Infectious Disease"/>
            <person name="Wu L."/>
            <person name="Ma J."/>
        </authorList>
    </citation>
    <scope>NUCLEOTIDE SEQUENCE [LARGE SCALE GENOMIC DNA]</scope>
    <source>
        <strain evidence="12">CGMCC 1.10188</strain>
    </source>
</reference>
<dbReference type="Gene3D" id="1.10.10.10">
    <property type="entry name" value="Winged helix-like DNA-binding domain superfamily/Winged helix DNA-binding domain"/>
    <property type="match status" value="1"/>
</dbReference>
<comment type="similarity">
    <text evidence="8">Belongs to the MGMT family.</text>
</comment>
<dbReference type="GO" id="GO:0008168">
    <property type="term" value="F:methyltransferase activity"/>
    <property type="evidence" value="ECO:0007669"/>
    <property type="project" value="UniProtKB-KW"/>
</dbReference>
<accession>A0ABQ1ILL3</accession>
<dbReference type="NCBIfam" id="TIGR00589">
    <property type="entry name" value="ogt"/>
    <property type="match status" value="1"/>
</dbReference>
<keyword evidence="6 8" id="KW-0234">DNA repair</keyword>
<dbReference type="InterPro" id="IPR008332">
    <property type="entry name" value="MethylG_MeTrfase_N"/>
</dbReference>
<keyword evidence="4 8" id="KW-0808">Transferase</keyword>
<comment type="subcellular location">
    <subcellularLocation>
        <location evidence="8">Cytoplasm</location>
    </subcellularLocation>
</comment>
<dbReference type="Proteomes" id="UP000603352">
    <property type="component" value="Unassembled WGS sequence"/>
</dbReference>
<protein>
    <recommendedName>
        <fullName evidence="8">Methylated-DNA--protein-cysteine methyltransferase</fullName>
        <ecNumber evidence="8">2.1.1.63</ecNumber>
    </recommendedName>
    <alternativeName>
        <fullName evidence="8">6-O-methylguanine-DNA methyltransferase</fullName>
        <shortName evidence="8">MGMT</shortName>
    </alternativeName>
    <alternativeName>
        <fullName evidence="8">O-6-methylguanine-DNA-alkyltransferase</fullName>
    </alternativeName>
</protein>
<dbReference type="CDD" id="cd06445">
    <property type="entry name" value="ATase"/>
    <property type="match status" value="1"/>
</dbReference>
<comment type="miscellaneous">
    <text evidence="8">This enzyme catalyzes only one turnover and therefore is not strictly catalytic. According to one definition, an enzyme is a biocatalyst that acts repeatedly and over many reaction cycles.</text>
</comment>
<dbReference type="Pfam" id="PF02870">
    <property type="entry name" value="Methyltransf_1N"/>
    <property type="match status" value="1"/>
</dbReference>
<comment type="caution">
    <text evidence="11">The sequence shown here is derived from an EMBL/GenBank/DDBJ whole genome shotgun (WGS) entry which is preliminary data.</text>
</comment>
<feature type="active site" description="Nucleophile; methyl group acceptor" evidence="8">
    <location>
        <position position="153"/>
    </location>
</feature>
<evidence type="ECO:0000313" key="12">
    <source>
        <dbReference type="Proteomes" id="UP000603352"/>
    </source>
</evidence>
<evidence type="ECO:0000256" key="5">
    <source>
        <dbReference type="ARBA" id="ARBA00022763"/>
    </source>
</evidence>
<dbReference type="PROSITE" id="PS00374">
    <property type="entry name" value="MGMT"/>
    <property type="match status" value="1"/>
</dbReference>
<comment type="catalytic activity">
    <reaction evidence="1 8">
        <text>a 4-O-methyl-thymidine in DNA + L-cysteinyl-[protein] = a thymidine in DNA + S-methyl-L-cysteinyl-[protein]</text>
        <dbReference type="Rhea" id="RHEA:53428"/>
        <dbReference type="Rhea" id="RHEA-COMP:10131"/>
        <dbReference type="Rhea" id="RHEA-COMP:10132"/>
        <dbReference type="Rhea" id="RHEA-COMP:13555"/>
        <dbReference type="Rhea" id="RHEA-COMP:13556"/>
        <dbReference type="ChEBI" id="CHEBI:29950"/>
        <dbReference type="ChEBI" id="CHEBI:82612"/>
        <dbReference type="ChEBI" id="CHEBI:137386"/>
        <dbReference type="ChEBI" id="CHEBI:137387"/>
        <dbReference type="EC" id="2.1.1.63"/>
    </reaction>
</comment>
<keyword evidence="3 8" id="KW-0489">Methyltransferase</keyword>
<dbReference type="InterPro" id="IPR036631">
    <property type="entry name" value="MGMT_N_sf"/>
</dbReference>
<evidence type="ECO:0000313" key="11">
    <source>
        <dbReference type="EMBL" id="GGB46543.1"/>
    </source>
</evidence>
<dbReference type="EMBL" id="BMDZ01000035">
    <property type="protein sequence ID" value="GGB46543.1"/>
    <property type="molecule type" value="Genomic_DNA"/>
</dbReference>
<evidence type="ECO:0000256" key="8">
    <source>
        <dbReference type="HAMAP-Rule" id="MF_00772"/>
    </source>
</evidence>
<dbReference type="InterPro" id="IPR036388">
    <property type="entry name" value="WH-like_DNA-bd_sf"/>
</dbReference>
<dbReference type="Gene3D" id="3.30.160.70">
    <property type="entry name" value="Methylated DNA-protein cysteine methyltransferase domain"/>
    <property type="match status" value="1"/>
</dbReference>
<gene>
    <name evidence="11" type="ORF">GCM10011505_29600</name>
</gene>
<organism evidence="11 12">
    <name type="scientific">Tistrella bauzanensis</name>
    <dbReference type="NCBI Taxonomy" id="657419"/>
    <lineage>
        <taxon>Bacteria</taxon>
        <taxon>Pseudomonadati</taxon>
        <taxon>Pseudomonadota</taxon>
        <taxon>Alphaproteobacteria</taxon>
        <taxon>Geminicoccales</taxon>
        <taxon>Geminicoccaceae</taxon>
        <taxon>Tistrella</taxon>
    </lineage>
</organism>
<dbReference type="InterPro" id="IPR014048">
    <property type="entry name" value="MethylDNA_cys_MeTrfase_DNA-bd"/>
</dbReference>
<dbReference type="HAMAP" id="MF_00772">
    <property type="entry name" value="OGT"/>
    <property type="match status" value="1"/>
</dbReference>